<comment type="caution">
    <text evidence="3">The sequence shown here is derived from an EMBL/GenBank/DDBJ whole genome shotgun (WGS) entry which is preliminary data.</text>
</comment>
<dbReference type="EMBL" id="BONN01000003">
    <property type="protein sequence ID" value="GIG32048.1"/>
    <property type="molecule type" value="Genomic_DNA"/>
</dbReference>
<evidence type="ECO:0000313" key="2">
    <source>
        <dbReference type="EMBL" id="GIG32048.1"/>
    </source>
</evidence>
<reference evidence="3 4" key="1">
    <citation type="submission" date="2020-07" db="EMBL/GenBank/DDBJ databases">
        <title>Sequencing the genomes of 1000 actinobacteria strains.</title>
        <authorList>
            <person name="Klenk H.-P."/>
        </authorList>
    </citation>
    <scope>NUCLEOTIDE SEQUENCE [LARGE SCALE GENOMIC DNA]</scope>
    <source>
        <strain evidence="3 4">DSM 24482</strain>
    </source>
</reference>
<gene>
    <name evidence="3" type="ORF">BKA21_002715</name>
    <name evidence="2" type="ORF">Col01nite_12070</name>
</gene>
<name>A0A7Y9FJG9_9CELL</name>
<evidence type="ECO:0000313" key="4">
    <source>
        <dbReference type="Proteomes" id="UP000577956"/>
    </source>
</evidence>
<dbReference type="RefSeq" id="WP_140459615.1">
    <property type="nucleotide sequence ID" value="NZ_BAABFI010000009.1"/>
</dbReference>
<evidence type="ECO:0000313" key="3">
    <source>
        <dbReference type="EMBL" id="NYD87166.1"/>
    </source>
</evidence>
<dbReference type="Proteomes" id="UP000618382">
    <property type="component" value="Unassembled WGS sequence"/>
</dbReference>
<organism evidence="3 4">
    <name type="scientific">Cellulomonas oligotrophica</name>
    <dbReference type="NCBI Taxonomy" id="931536"/>
    <lineage>
        <taxon>Bacteria</taxon>
        <taxon>Bacillati</taxon>
        <taxon>Actinomycetota</taxon>
        <taxon>Actinomycetes</taxon>
        <taxon>Micrococcales</taxon>
        <taxon>Cellulomonadaceae</taxon>
        <taxon>Cellulomonas</taxon>
    </lineage>
</organism>
<protein>
    <submittedName>
        <fullName evidence="3">Uncharacterized protein</fullName>
    </submittedName>
</protein>
<keyword evidence="5" id="KW-1185">Reference proteome</keyword>
<dbReference type="EMBL" id="JACCBK010000001">
    <property type="protein sequence ID" value="NYD87166.1"/>
    <property type="molecule type" value="Genomic_DNA"/>
</dbReference>
<dbReference type="AlphaFoldDB" id="A0A7Y9FJG9"/>
<reference evidence="2 5" key="2">
    <citation type="submission" date="2021-01" db="EMBL/GenBank/DDBJ databases">
        <title>Whole genome shotgun sequence of Cellulomonas oligotrophica NBRC 109435.</title>
        <authorList>
            <person name="Komaki H."/>
            <person name="Tamura T."/>
        </authorList>
    </citation>
    <scope>NUCLEOTIDE SEQUENCE [LARGE SCALE GENOMIC DNA]</scope>
    <source>
        <strain evidence="2 5">NBRC 109435</strain>
    </source>
</reference>
<feature type="compositionally biased region" description="Pro residues" evidence="1">
    <location>
        <begin position="64"/>
        <end position="73"/>
    </location>
</feature>
<proteinExistence type="predicted"/>
<evidence type="ECO:0000256" key="1">
    <source>
        <dbReference type="SAM" id="MobiDB-lite"/>
    </source>
</evidence>
<accession>A0A7Y9FJG9</accession>
<feature type="region of interest" description="Disordered" evidence="1">
    <location>
        <begin position="48"/>
        <end position="73"/>
    </location>
</feature>
<dbReference type="Proteomes" id="UP000577956">
    <property type="component" value="Unassembled WGS sequence"/>
</dbReference>
<evidence type="ECO:0000313" key="5">
    <source>
        <dbReference type="Proteomes" id="UP000618382"/>
    </source>
</evidence>
<sequence>MTSSTVRGDADVEIRADGLPQRRAVLPVRPRVRVSFETLEATVRGLRTVDEHHRPVDVASPPAGGEPPIPGRR</sequence>